<organism evidence="2 3">
    <name type="scientific">Portunus trituberculatus</name>
    <name type="common">Swimming crab</name>
    <name type="synonym">Neptunus trituberculatus</name>
    <dbReference type="NCBI Taxonomy" id="210409"/>
    <lineage>
        <taxon>Eukaryota</taxon>
        <taxon>Metazoa</taxon>
        <taxon>Ecdysozoa</taxon>
        <taxon>Arthropoda</taxon>
        <taxon>Crustacea</taxon>
        <taxon>Multicrustacea</taxon>
        <taxon>Malacostraca</taxon>
        <taxon>Eumalacostraca</taxon>
        <taxon>Eucarida</taxon>
        <taxon>Decapoda</taxon>
        <taxon>Pleocyemata</taxon>
        <taxon>Brachyura</taxon>
        <taxon>Eubrachyura</taxon>
        <taxon>Portunoidea</taxon>
        <taxon>Portunidae</taxon>
        <taxon>Portuninae</taxon>
        <taxon>Portunus</taxon>
    </lineage>
</organism>
<keyword evidence="1" id="KW-0472">Membrane</keyword>
<feature type="transmembrane region" description="Helical" evidence="1">
    <location>
        <begin position="56"/>
        <end position="76"/>
    </location>
</feature>
<protein>
    <submittedName>
        <fullName evidence="2">Uncharacterized protein</fullName>
    </submittedName>
</protein>
<gene>
    <name evidence="2" type="ORF">E2C01_041522</name>
</gene>
<reference evidence="2 3" key="1">
    <citation type="submission" date="2019-05" db="EMBL/GenBank/DDBJ databases">
        <title>Another draft genome of Portunus trituberculatus and its Hox gene families provides insights of decapod evolution.</title>
        <authorList>
            <person name="Jeong J.-H."/>
            <person name="Song I."/>
            <person name="Kim S."/>
            <person name="Choi T."/>
            <person name="Kim D."/>
            <person name="Ryu S."/>
            <person name="Kim W."/>
        </authorList>
    </citation>
    <scope>NUCLEOTIDE SEQUENCE [LARGE SCALE GENOMIC DNA]</scope>
    <source>
        <tissue evidence="2">Muscle</tissue>
    </source>
</reference>
<dbReference type="AlphaFoldDB" id="A0A5B7FQV0"/>
<dbReference type="Proteomes" id="UP000324222">
    <property type="component" value="Unassembled WGS sequence"/>
</dbReference>
<keyword evidence="3" id="KW-1185">Reference proteome</keyword>
<evidence type="ECO:0000256" key="1">
    <source>
        <dbReference type="SAM" id="Phobius"/>
    </source>
</evidence>
<keyword evidence="1" id="KW-0812">Transmembrane</keyword>
<name>A0A5B7FQV0_PORTR</name>
<dbReference type="EMBL" id="VSRR010007908">
    <property type="protein sequence ID" value="MPC47765.1"/>
    <property type="molecule type" value="Genomic_DNA"/>
</dbReference>
<evidence type="ECO:0000313" key="2">
    <source>
        <dbReference type="EMBL" id="MPC47765.1"/>
    </source>
</evidence>
<proteinExistence type="predicted"/>
<accession>A0A5B7FQV0</accession>
<comment type="caution">
    <text evidence="2">The sequence shown here is derived from an EMBL/GenBank/DDBJ whole genome shotgun (WGS) entry which is preliminary data.</text>
</comment>
<sequence>MEVDSRYPITGYLSNPAWERDIMHDFTVPWYQCLEQDRRFQCLDMWLLVSSYFMELMFVVCLYMVALWGCFICIVAT</sequence>
<keyword evidence="1" id="KW-1133">Transmembrane helix</keyword>
<evidence type="ECO:0000313" key="3">
    <source>
        <dbReference type="Proteomes" id="UP000324222"/>
    </source>
</evidence>